<organism evidence="1 2">
    <name type="scientific">Imshaugia aleurites</name>
    <dbReference type="NCBI Taxonomy" id="172621"/>
    <lineage>
        <taxon>Eukaryota</taxon>
        <taxon>Fungi</taxon>
        <taxon>Dikarya</taxon>
        <taxon>Ascomycota</taxon>
        <taxon>Pezizomycotina</taxon>
        <taxon>Lecanoromycetes</taxon>
        <taxon>OSLEUM clade</taxon>
        <taxon>Lecanoromycetidae</taxon>
        <taxon>Lecanorales</taxon>
        <taxon>Lecanorineae</taxon>
        <taxon>Parmeliaceae</taxon>
        <taxon>Imshaugia</taxon>
    </lineage>
</organism>
<comment type="caution">
    <text evidence="1">The sequence shown here is derived from an EMBL/GenBank/DDBJ whole genome shotgun (WGS) entry which is preliminary data.</text>
</comment>
<dbReference type="EMBL" id="CAJPDT010000109">
    <property type="protein sequence ID" value="CAF9938550.1"/>
    <property type="molecule type" value="Genomic_DNA"/>
</dbReference>
<reference evidence="1" key="1">
    <citation type="submission" date="2021-03" db="EMBL/GenBank/DDBJ databases">
        <authorList>
            <person name="Tagirdzhanova G."/>
        </authorList>
    </citation>
    <scope>NUCLEOTIDE SEQUENCE</scope>
</reference>
<protein>
    <submittedName>
        <fullName evidence="1">Uncharacterized protein</fullName>
    </submittedName>
</protein>
<dbReference type="AlphaFoldDB" id="A0A8H3J0P9"/>
<evidence type="ECO:0000313" key="1">
    <source>
        <dbReference type="EMBL" id="CAF9938550.1"/>
    </source>
</evidence>
<proteinExistence type="predicted"/>
<keyword evidence="2" id="KW-1185">Reference proteome</keyword>
<gene>
    <name evidence="1" type="ORF">IMSHALPRED_000843</name>
</gene>
<dbReference type="Proteomes" id="UP000664534">
    <property type="component" value="Unassembled WGS sequence"/>
</dbReference>
<evidence type="ECO:0000313" key="2">
    <source>
        <dbReference type="Proteomes" id="UP000664534"/>
    </source>
</evidence>
<name>A0A8H3J0P9_9LECA</name>
<sequence length="85" mass="9155">MLKRPELTSAKEVAKNVEVVGFKDVRAVEEEGTGCVKMMRAGGGAWDGVDGDKDGLMKVLEEEYGDGEGGLKGVVHWATFVRAEK</sequence>
<accession>A0A8H3J0P9</accession>